<feature type="domain" description="Aspartate/ornithine carbamoyltransferase Asp/Orn-binding" evidence="8">
    <location>
        <begin position="369"/>
        <end position="513"/>
    </location>
</feature>
<comment type="function">
    <text evidence="5 7">Catalyzes the condensation of carbamoyl phosphate and aspartate to form carbamoyl aspartate and inorganic phosphate, the committed step in the de novo pyrimidine nucleotide biosynthesis pathway.</text>
</comment>
<dbReference type="eggNOG" id="COG0540">
    <property type="taxonomic scope" value="Bacteria"/>
</dbReference>
<evidence type="ECO:0000313" key="11">
    <source>
        <dbReference type="Proteomes" id="UP000007953"/>
    </source>
</evidence>
<dbReference type="PANTHER" id="PTHR45753">
    <property type="entry name" value="ORNITHINE CARBAMOYLTRANSFERASE, MITOCHONDRIAL"/>
    <property type="match status" value="1"/>
</dbReference>
<comment type="catalytic activity">
    <reaction evidence="6 7">
        <text>carbamoyl phosphate + L-aspartate = N-carbamoyl-L-aspartate + phosphate + H(+)</text>
        <dbReference type="Rhea" id="RHEA:20013"/>
        <dbReference type="ChEBI" id="CHEBI:15378"/>
        <dbReference type="ChEBI" id="CHEBI:29991"/>
        <dbReference type="ChEBI" id="CHEBI:32814"/>
        <dbReference type="ChEBI" id="CHEBI:43474"/>
        <dbReference type="ChEBI" id="CHEBI:58228"/>
        <dbReference type="EC" id="2.1.3.2"/>
    </reaction>
</comment>
<evidence type="ECO:0000256" key="3">
    <source>
        <dbReference type="ARBA" id="ARBA00022679"/>
    </source>
</evidence>
<dbReference type="HAMAP" id="MF_00001">
    <property type="entry name" value="Asp_carb_tr"/>
    <property type="match status" value="1"/>
</dbReference>
<feature type="binding site" evidence="7">
    <location>
        <position position="349"/>
    </location>
    <ligand>
        <name>carbamoyl phosphate</name>
        <dbReference type="ChEBI" id="CHEBI:58228"/>
    </ligand>
</feature>
<dbReference type="SUPFAM" id="SSF53671">
    <property type="entry name" value="Aspartate/ornithine carbamoyltransferase"/>
    <property type="match status" value="1"/>
</dbReference>
<dbReference type="PRINTS" id="PR00101">
    <property type="entry name" value="ATCASE"/>
</dbReference>
<dbReference type="HOGENOM" id="CLU_522602_0_0_4"/>
<dbReference type="Pfam" id="PF02729">
    <property type="entry name" value="OTCace_N"/>
    <property type="match status" value="1"/>
</dbReference>
<dbReference type="InterPro" id="IPR036901">
    <property type="entry name" value="Asp/Orn_carbamoylTrfase_sf"/>
</dbReference>
<evidence type="ECO:0000313" key="10">
    <source>
        <dbReference type="EMBL" id="AEG69985.1"/>
    </source>
</evidence>
<dbReference type="EC" id="2.1.3.2" evidence="7"/>
<evidence type="ECO:0000256" key="5">
    <source>
        <dbReference type="ARBA" id="ARBA00043884"/>
    </source>
</evidence>
<dbReference type="GO" id="GO:0006520">
    <property type="term" value="P:amino acid metabolic process"/>
    <property type="evidence" value="ECO:0007669"/>
    <property type="project" value="InterPro"/>
</dbReference>
<sequence length="521" mass="57190">MPRRSTRASSRSFVRGWPARMATTGRWPELSAGAPGSRRVWRGIWACRTMVSSMSRCIATTTPRRACMPRPSRPRCRSRWRSAVSCWWTMCWPPAALSAPPSTNCSTTAVRPRWNWPCWSIAASASCPSRPTTSASASRWRPTSRSCCAGAARARRRASPLRASRRPPDAGRRVPLPSCPFLFALSFVLAFRPLLSPVMTKTFANPQLTKNGELKHLLSIEGLSRDILTHILDTAKQFVSVSDADREVKKVPLLRGKSVFNLFFENSTRTRTTFEIAAKRLSADVINLNINASSTSKGESLLDTINNLSAMQADMFVVRHASSGAPYLIAEHVAPHVHVINAGDGRHAHPTQGLLDMFTIRHYKKEFSNLTVAIVGDILHSRVARSDIHALTTLGCAEVRAIGPRTLLPSGLEHMGVRVFHNMEEGLKGVDAVIMLRLQNERMSGALLPSAQEYFKAYGLTQERLALAKPDAIVMHPGPMNRGVEIDSAVADGVQSVILNQVTFGIAVRMAVMGIVAGNND</sequence>
<evidence type="ECO:0000256" key="2">
    <source>
        <dbReference type="ARBA" id="ARBA00008896"/>
    </source>
</evidence>
<dbReference type="EMBL" id="CP002819">
    <property type="protein sequence ID" value="AEG69985.1"/>
    <property type="molecule type" value="Genomic_DNA"/>
</dbReference>
<proteinExistence type="inferred from homology"/>
<dbReference type="PROSITE" id="PS00097">
    <property type="entry name" value="CARBAMOYLTRANSFERASE"/>
    <property type="match status" value="1"/>
</dbReference>
<evidence type="ECO:0000256" key="4">
    <source>
        <dbReference type="ARBA" id="ARBA00022975"/>
    </source>
</evidence>
<dbReference type="InterPro" id="IPR006131">
    <property type="entry name" value="Asp_carbamoyltransf_Asp/Orn-bd"/>
</dbReference>
<dbReference type="Gene3D" id="3.40.50.1370">
    <property type="entry name" value="Aspartate/ornithine carbamoyltransferase"/>
    <property type="match status" value="2"/>
</dbReference>
<dbReference type="InterPro" id="IPR006130">
    <property type="entry name" value="Asp/Orn_carbamoylTrfase"/>
</dbReference>
<comment type="similarity">
    <text evidence="2 7">Belongs to the aspartate/ornithine carbamoyltransferase superfamily. ATCase family.</text>
</comment>
<comment type="subunit">
    <text evidence="7">Heterododecamer (2C3:3R2) of six catalytic PyrB chains organized as two trimers (C3), and six regulatory PyrI chains organized as three dimers (R2).</text>
</comment>
<feature type="binding site" evidence="7">
    <location>
        <position position="478"/>
    </location>
    <ligand>
        <name>carbamoyl phosphate</name>
        <dbReference type="ChEBI" id="CHEBI:58228"/>
    </ligand>
</feature>
<dbReference type="GO" id="GO:0044205">
    <property type="term" value="P:'de novo' UMP biosynthetic process"/>
    <property type="evidence" value="ECO:0007669"/>
    <property type="project" value="UniProtKB-UniRule"/>
</dbReference>
<dbReference type="NCBIfam" id="TIGR00670">
    <property type="entry name" value="asp_carb_tr"/>
    <property type="match status" value="1"/>
</dbReference>
<dbReference type="Pfam" id="PF00185">
    <property type="entry name" value="OTCace"/>
    <property type="match status" value="1"/>
</dbReference>
<evidence type="ECO:0000256" key="7">
    <source>
        <dbReference type="HAMAP-Rule" id="MF_00001"/>
    </source>
</evidence>
<reference evidence="10 11" key="1">
    <citation type="journal article" date="2011" name="J. Bacteriol.">
        <title>Complete genome sequence of the plant pathogen Ralstonia solanacearum strain Po82.</title>
        <authorList>
            <person name="Xu J."/>
            <person name="Zheng H.J."/>
            <person name="Liu L."/>
            <person name="Pan Z.C."/>
            <person name="Prior P."/>
            <person name="Tang B."/>
            <person name="Xu J.S."/>
            <person name="Zhang H."/>
            <person name="Tian Q."/>
            <person name="Zhang L.Q."/>
            <person name="Feng J."/>
        </authorList>
    </citation>
    <scope>NUCLEOTIDE SEQUENCE [LARGE SCALE GENOMIC DNA]</scope>
    <source>
        <strain evidence="10 11">Po82</strain>
    </source>
</reference>
<dbReference type="GO" id="GO:0004070">
    <property type="term" value="F:aspartate carbamoyltransferase activity"/>
    <property type="evidence" value="ECO:0007669"/>
    <property type="project" value="UniProtKB-UniRule"/>
</dbReference>
<feature type="binding site" evidence="7">
    <location>
        <position position="269"/>
    </location>
    <ligand>
        <name>carbamoyl phosphate</name>
        <dbReference type="ChEBI" id="CHEBI:58228"/>
    </ligand>
</feature>
<protein>
    <recommendedName>
        <fullName evidence="7">Aspartate carbamoyltransferase</fullName>
        <ecNumber evidence="7">2.1.3.2</ecNumber>
    </recommendedName>
    <alternativeName>
        <fullName evidence="7">Aspartate transcarbamylase</fullName>
        <shortName evidence="7">ATCase</shortName>
    </alternativeName>
</protein>
<feature type="binding site" evidence="7">
    <location>
        <position position="297"/>
    </location>
    <ligand>
        <name>L-aspartate</name>
        <dbReference type="ChEBI" id="CHEBI:29991"/>
    </ligand>
</feature>
<dbReference type="FunFam" id="3.40.50.1370:FF:000007">
    <property type="entry name" value="Aspartate carbamoyltransferase"/>
    <property type="match status" value="1"/>
</dbReference>
<organism evidence="10 11">
    <name type="scientific">Ralstonia solanacearum (strain Po82)</name>
    <dbReference type="NCBI Taxonomy" id="1031711"/>
    <lineage>
        <taxon>Bacteria</taxon>
        <taxon>Pseudomonadati</taxon>
        <taxon>Pseudomonadota</taxon>
        <taxon>Betaproteobacteria</taxon>
        <taxon>Burkholderiales</taxon>
        <taxon>Burkholderiaceae</taxon>
        <taxon>Ralstonia</taxon>
        <taxon>Ralstonia solanacearum species complex</taxon>
    </lineage>
</organism>
<dbReference type="UniPathway" id="UPA00070">
    <property type="reaction ID" value="UER00116"/>
</dbReference>
<dbReference type="Proteomes" id="UP000007953">
    <property type="component" value="Chromosome"/>
</dbReference>
<feature type="binding site" evidence="7">
    <location>
        <position position="352"/>
    </location>
    <ligand>
        <name>carbamoyl phosphate</name>
        <dbReference type="ChEBI" id="CHEBI:58228"/>
    </ligand>
</feature>
<keyword evidence="4 7" id="KW-0665">Pyrimidine biosynthesis</keyword>
<dbReference type="GO" id="GO:0005829">
    <property type="term" value="C:cytosol"/>
    <property type="evidence" value="ECO:0007669"/>
    <property type="project" value="TreeGrafter"/>
</dbReference>
<dbReference type="NCBIfam" id="NF002032">
    <property type="entry name" value="PRK00856.1"/>
    <property type="match status" value="1"/>
</dbReference>
<dbReference type="GO" id="GO:0016597">
    <property type="term" value="F:amino acid binding"/>
    <property type="evidence" value="ECO:0007669"/>
    <property type="project" value="InterPro"/>
</dbReference>
<evidence type="ECO:0000256" key="6">
    <source>
        <dbReference type="ARBA" id="ARBA00048859"/>
    </source>
</evidence>
<dbReference type="KEGG" id="rsn:RSPO_c02692"/>
<dbReference type="PANTHER" id="PTHR45753:SF6">
    <property type="entry name" value="ASPARTATE CARBAMOYLTRANSFERASE"/>
    <property type="match status" value="1"/>
</dbReference>
<feature type="binding site" evidence="7">
    <location>
        <position position="270"/>
    </location>
    <ligand>
        <name>carbamoyl phosphate</name>
        <dbReference type="ChEBI" id="CHEBI:58228"/>
    </ligand>
</feature>
<feature type="binding site" evidence="7">
    <location>
        <position position="437"/>
    </location>
    <ligand>
        <name>L-aspartate</name>
        <dbReference type="ChEBI" id="CHEBI:29991"/>
    </ligand>
</feature>
<dbReference type="InterPro" id="IPR002082">
    <property type="entry name" value="Asp_carbamoyltransf"/>
</dbReference>
<dbReference type="AlphaFoldDB" id="F6G3T8"/>
<evidence type="ECO:0000256" key="1">
    <source>
        <dbReference type="ARBA" id="ARBA00004852"/>
    </source>
</evidence>
<dbReference type="GO" id="GO:0006207">
    <property type="term" value="P:'de novo' pyrimidine nucleobase biosynthetic process"/>
    <property type="evidence" value="ECO:0007669"/>
    <property type="project" value="InterPro"/>
</dbReference>
<feature type="binding site" evidence="7">
    <location>
        <position position="319"/>
    </location>
    <ligand>
        <name>carbamoyl phosphate</name>
        <dbReference type="ChEBI" id="CHEBI:58228"/>
    </ligand>
</feature>
<dbReference type="InterPro" id="IPR006132">
    <property type="entry name" value="Asp/Orn_carbamoyltranf_P-bd"/>
</dbReference>
<feature type="domain" description="Aspartate/ornithine carbamoyltransferase carbamoyl-P binding" evidence="9">
    <location>
        <begin position="215"/>
        <end position="361"/>
    </location>
</feature>
<name>F6G3T8_RALS8</name>
<keyword evidence="3 7" id="KW-0808">Transferase</keyword>
<evidence type="ECO:0000259" key="9">
    <source>
        <dbReference type="Pfam" id="PF02729"/>
    </source>
</evidence>
<feature type="binding site" evidence="7">
    <location>
        <position position="479"/>
    </location>
    <ligand>
        <name>carbamoyl phosphate</name>
        <dbReference type="ChEBI" id="CHEBI:58228"/>
    </ligand>
</feature>
<accession>F6G3T8</accession>
<comment type="pathway">
    <text evidence="1 7">Pyrimidine metabolism; UMP biosynthesis via de novo pathway; (S)-dihydroorotate from bicarbonate: step 2/3.</text>
</comment>
<dbReference type="PRINTS" id="PR00100">
    <property type="entry name" value="AOTCASE"/>
</dbReference>
<feature type="binding site" evidence="7">
    <location>
        <position position="382"/>
    </location>
    <ligand>
        <name>L-aspartate</name>
        <dbReference type="ChEBI" id="CHEBI:29991"/>
    </ligand>
</feature>
<evidence type="ECO:0000259" key="8">
    <source>
        <dbReference type="Pfam" id="PF00185"/>
    </source>
</evidence>
<gene>
    <name evidence="7 10" type="primary">pyrB</name>
    <name evidence="10" type="ordered locus">RSPO_c02692</name>
</gene>
<dbReference type="PATRIC" id="fig|1031711.3.peg.2633"/>